<name>A0A514DET9_9CAUD</name>
<gene>
    <name evidence="1" type="primary">24</name>
    <name evidence="1" type="ORF">SEA_DUBU_24</name>
</gene>
<dbReference type="EMBL" id="MK937595">
    <property type="protein sequence ID" value="QDH92129.1"/>
    <property type="molecule type" value="Genomic_DNA"/>
</dbReference>
<organism evidence="1 2">
    <name type="scientific">Streptomyces phage Dubu</name>
    <dbReference type="NCBI Taxonomy" id="2591226"/>
    <lineage>
        <taxon>Viruses</taxon>
        <taxon>Duplodnaviria</taxon>
        <taxon>Heunggongvirae</taxon>
        <taxon>Uroviricota</taxon>
        <taxon>Caudoviricetes</taxon>
        <taxon>Dubuvirus</taxon>
        <taxon>Dubuvirus dubu</taxon>
    </lineage>
</organism>
<reference evidence="1 2" key="1">
    <citation type="submission" date="2019-05" db="EMBL/GenBank/DDBJ databases">
        <authorList>
            <person name="Derk J.T."/>
            <person name="Gurtovaia V."/>
            <person name="Hoskins I.B.W."/>
            <person name="Meyer D.A."/>
            <person name="Wheatley K.M."/>
            <person name="Pape-Zambito D.A."/>
            <person name="Garlena R.A."/>
            <person name="Russell D.A."/>
            <person name="Pope W.H."/>
            <person name="Jacobs-Sera D."/>
            <person name="Hatfull G.F."/>
        </authorList>
    </citation>
    <scope>NUCLEOTIDE SEQUENCE [LARGE SCALE GENOMIC DNA]</scope>
</reference>
<proteinExistence type="predicted"/>
<dbReference type="Proteomes" id="UP000316735">
    <property type="component" value="Segment"/>
</dbReference>
<evidence type="ECO:0000313" key="2">
    <source>
        <dbReference type="Proteomes" id="UP000316735"/>
    </source>
</evidence>
<sequence length="44" mass="4727">MKGALAGLLALLLVVASAWAWFAGPCWLYSFSAAKDVPARCLMR</sequence>
<accession>A0A514DET9</accession>
<dbReference type="GeneID" id="77931330"/>
<protein>
    <submittedName>
        <fullName evidence="1">Uncharacterized protein</fullName>
    </submittedName>
</protein>
<dbReference type="KEGG" id="vg:77931330"/>
<keyword evidence="2" id="KW-1185">Reference proteome</keyword>
<dbReference type="RefSeq" id="YP_010655468.1">
    <property type="nucleotide sequence ID" value="NC_070828.1"/>
</dbReference>
<evidence type="ECO:0000313" key="1">
    <source>
        <dbReference type="EMBL" id="QDH92129.1"/>
    </source>
</evidence>